<dbReference type="PRINTS" id="PR00080">
    <property type="entry name" value="SDRFAMILY"/>
</dbReference>
<evidence type="ECO:0000313" key="13">
    <source>
        <dbReference type="EMBL" id="KAE9980260.1"/>
    </source>
</evidence>
<keyword evidence="5" id="KW-1133">Transmembrane helix</keyword>
<evidence type="ECO:0000256" key="5">
    <source>
        <dbReference type="ARBA" id="ARBA00022989"/>
    </source>
</evidence>
<dbReference type="GO" id="GO:0052650">
    <property type="term" value="F:all-trans-retinol dehydrogenase (NADP+) activity"/>
    <property type="evidence" value="ECO:0007669"/>
    <property type="project" value="UniProtKB-ARBA"/>
</dbReference>
<dbReference type="EMBL" id="WNWS01000106">
    <property type="protein sequence ID" value="KAE9980260.1"/>
    <property type="molecule type" value="Genomic_DNA"/>
</dbReference>
<dbReference type="Gene3D" id="3.40.50.720">
    <property type="entry name" value="NAD(P)-binding Rossmann-like Domain"/>
    <property type="match status" value="1"/>
</dbReference>
<dbReference type="SUPFAM" id="SSF51735">
    <property type="entry name" value="NAD(P)-binding Rossmann-fold domains"/>
    <property type="match status" value="1"/>
</dbReference>
<protein>
    <recommendedName>
        <fullName evidence="10">Short-chain dehydrogenase/reductase 3</fullName>
    </recommendedName>
    <alternativeName>
        <fullName evidence="11">Retinal short-chain dehydrogenase/reductase 1</fullName>
    </alternativeName>
</protein>
<evidence type="ECO:0000256" key="1">
    <source>
        <dbReference type="ARBA" id="ARBA00004141"/>
    </source>
</evidence>
<evidence type="ECO:0000256" key="7">
    <source>
        <dbReference type="ARBA" id="ARBA00023098"/>
    </source>
</evidence>
<dbReference type="InterPro" id="IPR036291">
    <property type="entry name" value="NAD(P)-bd_dom_sf"/>
</dbReference>
<dbReference type="GO" id="GO:0016020">
    <property type="term" value="C:membrane"/>
    <property type="evidence" value="ECO:0007669"/>
    <property type="project" value="UniProtKB-SubCell"/>
</dbReference>
<keyword evidence="8" id="KW-0472">Membrane</keyword>
<dbReference type="Proteomes" id="UP000447873">
    <property type="component" value="Unassembled WGS sequence"/>
</dbReference>
<evidence type="ECO:0000256" key="2">
    <source>
        <dbReference type="ARBA" id="ARBA00006484"/>
    </source>
</evidence>
<sequence length="431" mass="46839">MPLRSDWAISREGFTFDTILSLIKHTALDPRKSLPLYLASLYTARGRQIALTNPGLARWLLRAVYAGIALRVKNFLDEGVSNNWVSDTYNWNKEIVVVTGGSDGIGMKAVMLLAERGIKVVVLDIQAPKYTAPPNVHYFHCDLANPNAIRATCAEVKTAVGNPTILINNAGFARGKSILETTDNDLRLTFQINSMCHYQLARAFLPDMVAKNHGMVITVASLAAYVTAPHLVDYAASKAAALAFHEGLQAEIATVFGALRIRTVVVCQGYTKTALFEGFNQGDGFVEYPLDPETVAEAIVRAVLKGRSDHVCLPRGNSFVSGIAGWPVFLQGRIRKDTGKKMRAWRGRQVLQPSELGKLVKGKGELGGEKAKDVSGKTADRTKEVVGSVKVMAKGLEESAFEEVQGVNDAAKRMEESAFEEVQNSGDVTAT</sequence>
<evidence type="ECO:0000256" key="3">
    <source>
        <dbReference type="ARBA" id="ARBA00022692"/>
    </source>
</evidence>
<evidence type="ECO:0000313" key="14">
    <source>
        <dbReference type="Proteomes" id="UP000447873"/>
    </source>
</evidence>
<keyword evidence="7" id="KW-0443">Lipid metabolism</keyword>
<dbReference type="FunFam" id="3.40.50.720:FF:000131">
    <property type="entry name" value="Short-chain dehydrogenase/reductase 3"/>
    <property type="match status" value="1"/>
</dbReference>
<keyword evidence="3" id="KW-0812">Transmembrane</keyword>
<dbReference type="PROSITE" id="PS00061">
    <property type="entry name" value="ADH_SHORT"/>
    <property type="match status" value="1"/>
</dbReference>
<evidence type="ECO:0000256" key="6">
    <source>
        <dbReference type="ARBA" id="ARBA00023002"/>
    </source>
</evidence>
<comment type="subcellular location">
    <subcellularLocation>
        <location evidence="1">Membrane</location>
        <topology evidence="1">Multi-pass membrane protein</topology>
    </subcellularLocation>
</comment>
<evidence type="ECO:0000256" key="11">
    <source>
        <dbReference type="ARBA" id="ARBA00082544"/>
    </source>
</evidence>
<comment type="function">
    <text evidence="9">Catalyzes the reduction of all-trans-retinal to all-trans-retinol in the presence of NADPH.</text>
</comment>
<gene>
    <name evidence="13" type="ORF">EG328_000395</name>
</gene>
<evidence type="ECO:0000256" key="9">
    <source>
        <dbReference type="ARBA" id="ARBA00059620"/>
    </source>
</evidence>
<accession>A0A8H3YZR8</accession>
<keyword evidence="6" id="KW-0560">Oxidoreductase</keyword>
<dbReference type="PRINTS" id="PR00081">
    <property type="entry name" value="GDHRDH"/>
</dbReference>
<dbReference type="PANTHER" id="PTHR24322">
    <property type="entry name" value="PKSB"/>
    <property type="match status" value="1"/>
</dbReference>
<dbReference type="Pfam" id="PF00106">
    <property type="entry name" value="adh_short"/>
    <property type="match status" value="1"/>
</dbReference>
<evidence type="ECO:0000256" key="8">
    <source>
        <dbReference type="ARBA" id="ARBA00023136"/>
    </source>
</evidence>
<proteinExistence type="inferred from homology"/>
<dbReference type="InterPro" id="IPR002347">
    <property type="entry name" value="SDR_fam"/>
</dbReference>
<dbReference type="PANTHER" id="PTHR24322:SF736">
    <property type="entry name" value="RETINOL DEHYDROGENASE 10"/>
    <property type="match status" value="1"/>
</dbReference>
<evidence type="ECO:0000256" key="10">
    <source>
        <dbReference type="ARBA" id="ARBA00068717"/>
    </source>
</evidence>
<organism evidence="13 14">
    <name type="scientific">Venturia inaequalis</name>
    <name type="common">Apple scab fungus</name>
    <dbReference type="NCBI Taxonomy" id="5025"/>
    <lineage>
        <taxon>Eukaryota</taxon>
        <taxon>Fungi</taxon>
        <taxon>Dikarya</taxon>
        <taxon>Ascomycota</taxon>
        <taxon>Pezizomycotina</taxon>
        <taxon>Dothideomycetes</taxon>
        <taxon>Pleosporomycetidae</taxon>
        <taxon>Venturiales</taxon>
        <taxon>Venturiaceae</taxon>
        <taxon>Venturia</taxon>
    </lineage>
</organism>
<comment type="similarity">
    <text evidence="2 12">Belongs to the short-chain dehydrogenases/reductases (SDR) family.</text>
</comment>
<dbReference type="InterPro" id="IPR020904">
    <property type="entry name" value="Sc_DH/Rdtase_CS"/>
</dbReference>
<reference evidence="13 14" key="1">
    <citation type="submission" date="2018-12" db="EMBL/GenBank/DDBJ databases">
        <title>Venturia inaequalis Genome Resource.</title>
        <authorList>
            <person name="Lichtner F.J."/>
        </authorList>
    </citation>
    <scope>NUCLEOTIDE SEQUENCE [LARGE SCALE GENOMIC DNA]</scope>
    <source>
        <strain evidence="13 14">120213</strain>
    </source>
</reference>
<evidence type="ECO:0000256" key="4">
    <source>
        <dbReference type="ARBA" id="ARBA00022857"/>
    </source>
</evidence>
<evidence type="ECO:0000256" key="12">
    <source>
        <dbReference type="RuleBase" id="RU000363"/>
    </source>
</evidence>
<dbReference type="AlphaFoldDB" id="A0A8H3YZR8"/>
<name>A0A8H3YZR8_VENIN</name>
<keyword evidence="4" id="KW-0521">NADP</keyword>
<comment type="caution">
    <text evidence="13">The sequence shown here is derived from an EMBL/GenBank/DDBJ whole genome shotgun (WGS) entry which is preliminary data.</text>
</comment>